<dbReference type="Proteomes" id="UP000255365">
    <property type="component" value="Unassembled WGS sequence"/>
</dbReference>
<dbReference type="RefSeq" id="WP_181818447.1">
    <property type="nucleotide sequence ID" value="NZ_QRAV01000002.1"/>
</dbReference>
<sequence>MNMQHLNNAGKLDLDFGNNGVMRIDVPGHPDIYISSVGIGPDGKIYFAGTTTPFQGERLYLLGRCSSDGSMDNEFGNEGFVTGVIDGFDVTYCQGFTFQADGKILIAYRLRGDRVADGMGVARYDMSGQLDLEFGTNGRTLIDIQLSPLAAEAPPEEKSAIGSSGASASGIQALADGKILVFKSTGFNGRKTVGLIARLDKNGALDLSFNQVGYVTFAHPDSLTYNTTLRSIMVQADGNYLGCGNVFSDAKRAGMFVRYDTTGKLDPTFGNGGFVMVEDAQSPRFNAMVQQSNQRILGVGETPVRATGDSAAVMFSLERDGSPNIQFNGGKPLFTELGEGAATAWLAAGIQKDGKAVTVGGLGEPNGEVDIALMRTIDGTLDPTFNDGQGWVTTHLESGVEVATGMALQDDGKILICADMPNRKGALLRYHG</sequence>
<gene>
    <name evidence="1" type="ORF">DEU51_10234</name>
</gene>
<name>A0A370SVT4_PSEJE</name>
<protein>
    <submittedName>
        <fullName evidence="1">Putative delta-60 repeat protein</fullName>
    </submittedName>
</protein>
<accession>A0A370SVT4</accession>
<evidence type="ECO:0000313" key="1">
    <source>
        <dbReference type="EMBL" id="RDL23792.1"/>
    </source>
</evidence>
<reference evidence="1 2" key="1">
    <citation type="submission" date="2018-07" db="EMBL/GenBank/DDBJ databases">
        <title>Genome sequencing of rice bacterial endophytes.</title>
        <authorList>
            <person name="Venturi V."/>
        </authorList>
    </citation>
    <scope>NUCLEOTIDE SEQUENCE [LARGE SCALE GENOMIC DNA]</scope>
    <source>
        <strain evidence="1 2">E2333</strain>
    </source>
</reference>
<dbReference type="AlphaFoldDB" id="A0A370SVT4"/>
<dbReference type="Gene3D" id="2.80.10.50">
    <property type="match status" value="3"/>
</dbReference>
<evidence type="ECO:0000313" key="2">
    <source>
        <dbReference type="Proteomes" id="UP000255365"/>
    </source>
</evidence>
<dbReference type="Pfam" id="PF17164">
    <property type="entry name" value="DUF5122"/>
    <property type="match status" value="2"/>
</dbReference>
<dbReference type="InterPro" id="IPR013431">
    <property type="entry name" value="Delta_60_rpt"/>
</dbReference>
<dbReference type="SUPFAM" id="SSF82171">
    <property type="entry name" value="DPP6 N-terminal domain-like"/>
    <property type="match status" value="1"/>
</dbReference>
<dbReference type="NCBIfam" id="TIGR02608">
    <property type="entry name" value="delta_60_rpt"/>
    <property type="match status" value="5"/>
</dbReference>
<proteinExistence type="predicted"/>
<comment type="caution">
    <text evidence="1">The sequence shown here is derived from an EMBL/GenBank/DDBJ whole genome shotgun (WGS) entry which is preliminary data.</text>
</comment>
<organism evidence="1 2">
    <name type="scientific">Pseudomonas jessenii</name>
    <dbReference type="NCBI Taxonomy" id="77298"/>
    <lineage>
        <taxon>Bacteria</taxon>
        <taxon>Pseudomonadati</taxon>
        <taxon>Pseudomonadota</taxon>
        <taxon>Gammaproteobacteria</taxon>
        <taxon>Pseudomonadales</taxon>
        <taxon>Pseudomonadaceae</taxon>
        <taxon>Pseudomonas</taxon>
    </lineage>
</organism>
<dbReference type="EMBL" id="QRAV01000002">
    <property type="protein sequence ID" value="RDL23792.1"/>
    <property type="molecule type" value="Genomic_DNA"/>
</dbReference>